<dbReference type="AlphaFoldDB" id="A0A1C3EMP8"/>
<dbReference type="PANTHER" id="PTHR30514">
    <property type="entry name" value="GLUCOKINASE"/>
    <property type="match status" value="1"/>
</dbReference>
<evidence type="ECO:0000256" key="2">
    <source>
        <dbReference type="ARBA" id="ARBA00023125"/>
    </source>
</evidence>
<name>A0A1C3EMP8_9GAMM</name>
<dbReference type="GO" id="GO:0003677">
    <property type="term" value="F:DNA binding"/>
    <property type="evidence" value="ECO:0007669"/>
    <property type="project" value="UniProtKB-KW"/>
</dbReference>
<dbReference type="PROSITE" id="PS51071">
    <property type="entry name" value="HTH_RPIR"/>
    <property type="match status" value="1"/>
</dbReference>
<dbReference type="InterPro" id="IPR046348">
    <property type="entry name" value="SIS_dom_sf"/>
</dbReference>
<dbReference type="GO" id="GO:1901135">
    <property type="term" value="P:carbohydrate derivative metabolic process"/>
    <property type="evidence" value="ECO:0007669"/>
    <property type="project" value="InterPro"/>
</dbReference>
<evidence type="ECO:0000256" key="3">
    <source>
        <dbReference type="ARBA" id="ARBA00023163"/>
    </source>
</evidence>
<dbReference type="STRING" id="1080227.A8L45_06015"/>
<dbReference type="RefSeq" id="WP_068900237.1">
    <property type="nucleotide sequence ID" value="NZ_JBHUIF010000015.1"/>
</dbReference>
<evidence type="ECO:0000313" key="6">
    <source>
        <dbReference type="EMBL" id="ODA34523.1"/>
    </source>
</evidence>
<evidence type="ECO:0000259" key="4">
    <source>
        <dbReference type="PROSITE" id="PS51071"/>
    </source>
</evidence>
<dbReference type="PROSITE" id="PS51464">
    <property type="entry name" value="SIS"/>
    <property type="match status" value="1"/>
</dbReference>
<gene>
    <name evidence="6" type="ORF">A8L45_06015</name>
</gene>
<dbReference type="Gene3D" id="1.10.10.10">
    <property type="entry name" value="Winged helix-like DNA-binding domain superfamily/Winged helix DNA-binding domain"/>
    <property type="match status" value="1"/>
</dbReference>
<dbReference type="GO" id="GO:0097367">
    <property type="term" value="F:carbohydrate derivative binding"/>
    <property type="evidence" value="ECO:0007669"/>
    <property type="project" value="InterPro"/>
</dbReference>
<protein>
    <submittedName>
        <fullName evidence="6">Fe-S cluster assembly protein HesB</fullName>
    </submittedName>
</protein>
<keyword evidence="1" id="KW-0805">Transcription regulation</keyword>
<keyword evidence="7" id="KW-1185">Reference proteome</keyword>
<dbReference type="Gene3D" id="3.40.50.10490">
    <property type="entry name" value="Glucose-6-phosphate isomerase like protein, domain 1"/>
    <property type="match status" value="1"/>
</dbReference>
<dbReference type="InterPro" id="IPR001347">
    <property type="entry name" value="SIS_dom"/>
</dbReference>
<dbReference type="Pfam" id="PF01418">
    <property type="entry name" value="HTH_6"/>
    <property type="match status" value="1"/>
</dbReference>
<dbReference type="InterPro" id="IPR000281">
    <property type="entry name" value="HTH_RpiR"/>
</dbReference>
<evidence type="ECO:0000313" key="7">
    <source>
        <dbReference type="Proteomes" id="UP000094936"/>
    </source>
</evidence>
<dbReference type="InterPro" id="IPR036388">
    <property type="entry name" value="WH-like_DNA-bd_sf"/>
</dbReference>
<dbReference type="Proteomes" id="UP000094936">
    <property type="component" value="Unassembled WGS sequence"/>
</dbReference>
<keyword evidence="2" id="KW-0238">DNA-binding</keyword>
<evidence type="ECO:0000256" key="1">
    <source>
        <dbReference type="ARBA" id="ARBA00023015"/>
    </source>
</evidence>
<dbReference type="SUPFAM" id="SSF46689">
    <property type="entry name" value="Homeodomain-like"/>
    <property type="match status" value="1"/>
</dbReference>
<dbReference type="CDD" id="cd05013">
    <property type="entry name" value="SIS_RpiR"/>
    <property type="match status" value="1"/>
</dbReference>
<sequence>MTTIATSFSELEEQICQRFDSLSKRLRQVGRYLLDNQERVAFDTVAVIAEQADVPPSTLIRFARAFGFSGFNEMKTLFRAALVEGTSNYNERRRLFIELEEEPLDPESPPDILHRFAKANADALEQLVSLVNDEDLKRAVTILNQADTIHILAAGRSFNVGVYLAYALRHLGRKALLIDGLGGMFEEQVSMISAKDAVVAISFSPYASQTKSSIESISKIGCQLISLTDSAVSPLSGPSDVCFVIKEASVEGFRSQSATLCVTQTLTVSLAALSDKQD</sequence>
<dbReference type="EMBL" id="LYBM01000007">
    <property type="protein sequence ID" value="ODA34523.1"/>
    <property type="molecule type" value="Genomic_DNA"/>
</dbReference>
<evidence type="ECO:0000259" key="5">
    <source>
        <dbReference type="PROSITE" id="PS51464"/>
    </source>
</evidence>
<feature type="domain" description="SIS" evidence="5">
    <location>
        <begin position="139"/>
        <end position="276"/>
    </location>
</feature>
<dbReference type="OrthoDB" id="9814005at2"/>
<feature type="domain" description="HTH rpiR-type" evidence="4">
    <location>
        <begin position="9"/>
        <end position="85"/>
    </location>
</feature>
<dbReference type="InterPro" id="IPR009057">
    <property type="entry name" value="Homeodomain-like_sf"/>
</dbReference>
<dbReference type="PANTHER" id="PTHR30514:SF20">
    <property type="entry name" value="TRANSCRIPTIONAL REGULATOR"/>
    <property type="match status" value="1"/>
</dbReference>
<proteinExistence type="predicted"/>
<dbReference type="InterPro" id="IPR047640">
    <property type="entry name" value="RpiR-like"/>
</dbReference>
<reference evidence="6 7" key="1">
    <citation type="submission" date="2016-05" db="EMBL/GenBank/DDBJ databases">
        <title>Genomic Taxonomy of the Vibrionaceae.</title>
        <authorList>
            <person name="Gomez-Gil B."/>
            <person name="Enciso-Ibarra J."/>
        </authorList>
    </citation>
    <scope>NUCLEOTIDE SEQUENCE [LARGE SCALE GENOMIC DNA]</scope>
    <source>
        <strain evidence="6 7">CAIM 1920</strain>
    </source>
</reference>
<dbReference type="SUPFAM" id="SSF53697">
    <property type="entry name" value="SIS domain"/>
    <property type="match status" value="1"/>
</dbReference>
<comment type="caution">
    <text evidence="6">The sequence shown here is derived from an EMBL/GenBank/DDBJ whole genome shotgun (WGS) entry which is preliminary data.</text>
</comment>
<dbReference type="Pfam" id="PF01380">
    <property type="entry name" value="SIS"/>
    <property type="match status" value="1"/>
</dbReference>
<keyword evidence="3" id="KW-0804">Transcription</keyword>
<dbReference type="GO" id="GO:0003700">
    <property type="term" value="F:DNA-binding transcription factor activity"/>
    <property type="evidence" value="ECO:0007669"/>
    <property type="project" value="InterPro"/>
</dbReference>
<dbReference type="InterPro" id="IPR035472">
    <property type="entry name" value="RpiR-like_SIS"/>
</dbReference>
<accession>A0A1C3EMP8</accession>
<organism evidence="6 7">
    <name type="scientific">Veronia pacifica</name>
    <dbReference type="NCBI Taxonomy" id="1080227"/>
    <lineage>
        <taxon>Bacteria</taxon>
        <taxon>Pseudomonadati</taxon>
        <taxon>Pseudomonadota</taxon>
        <taxon>Gammaproteobacteria</taxon>
        <taxon>Vibrionales</taxon>
        <taxon>Vibrionaceae</taxon>
        <taxon>Veronia</taxon>
    </lineage>
</organism>